<organism evidence="2 3">
    <name type="scientific">Timema podura</name>
    <name type="common">Walking stick</name>
    <dbReference type="NCBI Taxonomy" id="61482"/>
    <lineage>
        <taxon>Eukaryota</taxon>
        <taxon>Metazoa</taxon>
        <taxon>Ecdysozoa</taxon>
        <taxon>Arthropoda</taxon>
        <taxon>Hexapoda</taxon>
        <taxon>Insecta</taxon>
        <taxon>Pterygota</taxon>
        <taxon>Neoptera</taxon>
        <taxon>Polyneoptera</taxon>
        <taxon>Phasmatodea</taxon>
        <taxon>Timematodea</taxon>
        <taxon>Timematoidea</taxon>
        <taxon>Timematidae</taxon>
        <taxon>Timema</taxon>
    </lineage>
</organism>
<evidence type="ECO:0000259" key="1">
    <source>
        <dbReference type="PROSITE" id="PS50146"/>
    </source>
</evidence>
<accession>A0ABN7NI15</accession>
<name>A0ABN7NI15_TIMPD</name>
<keyword evidence="3" id="KW-1185">Reference proteome</keyword>
<dbReference type="PANTHER" id="PTHR11255">
    <property type="entry name" value="DIACYLGLYCEROL KINASE"/>
    <property type="match status" value="1"/>
</dbReference>
<evidence type="ECO:0000313" key="2">
    <source>
        <dbReference type="EMBL" id="CAG2054171.1"/>
    </source>
</evidence>
<dbReference type="Proteomes" id="UP001153148">
    <property type="component" value="Unassembled WGS sequence"/>
</dbReference>
<proteinExistence type="predicted"/>
<dbReference type="Pfam" id="PF00781">
    <property type="entry name" value="DAGK_cat"/>
    <property type="match status" value="1"/>
</dbReference>
<evidence type="ECO:0000313" key="3">
    <source>
        <dbReference type="Proteomes" id="UP001153148"/>
    </source>
</evidence>
<dbReference type="InterPro" id="IPR037607">
    <property type="entry name" value="DGK"/>
</dbReference>
<protein>
    <recommendedName>
        <fullName evidence="1">DAGKc domain-containing protein</fullName>
    </recommendedName>
</protein>
<dbReference type="PROSITE" id="PS50146">
    <property type="entry name" value="DAGK"/>
    <property type="match status" value="1"/>
</dbReference>
<reference evidence="2" key="1">
    <citation type="submission" date="2021-03" db="EMBL/GenBank/DDBJ databases">
        <authorList>
            <person name="Tran Van P."/>
        </authorList>
    </citation>
    <scope>NUCLEOTIDE SEQUENCE</scope>
</reference>
<dbReference type="InterPro" id="IPR001206">
    <property type="entry name" value="Diacylglycerol_kinase_cat_dom"/>
</dbReference>
<feature type="domain" description="DAGKc" evidence="1">
    <location>
        <begin position="55"/>
        <end position="102"/>
    </location>
</feature>
<gene>
    <name evidence="2" type="ORF">TPAB3V08_LOCUS1204</name>
</gene>
<dbReference type="InterPro" id="IPR017438">
    <property type="entry name" value="ATP-NAD_kinase_N"/>
</dbReference>
<sequence>MVFQPKPKLGNGCHSNVTHWPEVDRGGQKKNGRVALSLYTIKLFYLFAKQLDILLELFRKAPNLRVLACGGDGTVGWILSVLDQINITPAPPVGVLLSGNRK</sequence>
<dbReference type="PANTHER" id="PTHR11255:SF80">
    <property type="entry name" value="EYE-SPECIFIC DIACYLGLYCEROL KINASE"/>
    <property type="match status" value="1"/>
</dbReference>
<dbReference type="Gene3D" id="3.40.50.10330">
    <property type="entry name" value="Probable inorganic polyphosphate/atp-NAD kinase, domain 1"/>
    <property type="match status" value="1"/>
</dbReference>
<dbReference type="SUPFAM" id="SSF111331">
    <property type="entry name" value="NAD kinase/diacylglycerol kinase-like"/>
    <property type="match status" value="1"/>
</dbReference>
<comment type="caution">
    <text evidence="2">The sequence shown here is derived from an EMBL/GenBank/DDBJ whole genome shotgun (WGS) entry which is preliminary data.</text>
</comment>
<dbReference type="EMBL" id="CAJPIN010001042">
    <property type="protein sequence ID" value="CAG2054171.1"/>
    <property type="molecule type" value="Genomic_DNA"/>
</dbReference>
<dbReference type="InterPro" id="IPR016064">
    <property type="entry name" value="NAD/diacylglycerol_kinase_sf"/>
</dbReference>